<protein>
    <recommendedName>
        <fullName evidence="3">Sel1 repeat family protein</fullName>
    </recommendedName>
</protein>
<dbReference type="InterPro" id="IPR011990">
    <property type="entry name" value="TPR-like_helical_dom_sf"/>
</dbReference>
<dbReference type="RefSeq" id="WP_161315328.1">
    <property type="nucleotide sequence ID" value="NZ_WTUW01000002.1"/>
</dbReference>
<dbReference type="AlphaFoldDB" id="A0A6L8W6K9"/>
<comment type="caution">
    <text evidence="1">The sequence shown here is derived from an EMBL/GenBank/DDBJ whole genome shotgun (WGS) entry which is preliminary data.</text>
</comment>
<dbReference type="SMART" id="SM00671">
    <property type="entry name" value="SEL1"/>
    <property type="match status" value="1"/>
</dbReference>
<evidence type="ECO:0000313" key="1">
    <source>
        <dbReference type="EMBL" id="MZR30776.1"/>
    </source>
</evidence>
<dbReference type="InterPro" id="IPR006597">
    <property type="entry name" value="Sel1-like"/>
</dbReference>
<accession>A0A6L8W6K9</accession>
<gene>
    <name evidence="1" type="ORF">GQE98_09040</name>
</gene>
<dbReference type="Pfam" id="PF08238">
    <property type="entry name" value="Sel1"/>
    <property type="match status" value="1"/>
</dbReference>
<name>A0A6L8W6K9_9PROT</name>
<dbReference type="Proteomes" id="UP000476030">
    <property type="component" value="Unassembled WGS sequence"/>
</dbReference>
<dbReference type="Gene3D" id="1.25.40.10">
    <property type="entry name" value="Tetratricopeptide repeat domain"/>
    <property type="match status" value="1"/>
</dbReference>
<evidence type="ECO:0000313" key="2">
    <source>
        <dbReference type="Proteomes" id="UP000476030"/>
    </source>
</evidence>
<proteinExistence type="predicted"/>
<dbReference type="SUPFAM" id="SSF81901">
    <property type="entry name" value="HCP-like"/>
    <property type="match status" value="1"/>
</dbReference>
<keyword evidence="2" id="KW-1185">Reference proteome</keyword>
<organism evidence="1 2">
    <name type="scientific">Sneathiella litorea</name>
    <dbReference type="NCBI Taxonomy" id="2606216"/>
    <lineage>
        <taxon>Bacteria</taxon>
        <taxon>Pseudomonadati</taxon>
        <taxon>Pseudomonadota</taxon>
        <taxon>Alphaproteobacteria</taxon>
        <taxon>Sneathiellales</taxon>
        <taxon>Sneathiellaceae</taxon>
        <taxon>Sneathiella</taxon>
    </lineage>
</organism>
<dbReference type="EMBL" id="WTUW01000002">
    <property type="protein sequence ID" value="MZR30776.1"/>
    <property type="molecule type" value="Genomic_DNA"/>
</dbReference>
<reference evidence="1 2" key="1">
    <citation type="submission" date="2019-12" db="EMBL/GenBank/DDBJ databases">
        <title>Snethiella sp. nov. sp. isolated from sea sand.</title>
        <authorList>
            <person name="Kim J."/>
            <person name="Jeong S.E."/>
            <person name="Jung H.S."/>
            <person name="Jeon C.O."/>
        </authorList>
    </citation>
    <scope>NUCLEOTIDE SEQUENCE [LARGE SCALE GENOMIC DNA]</scope>
    <source>
        <strain evidence="1 2">DP05</strain>
    </source>
</reference>
<evidence type="ECO:0008006" key="3">
    <source>
        <dbReference type="Google" id="ProtNLM"/>
    </source>
</evidence>
<sequence>MAKRNVNYIEKHLKSADAGIPDEQFRAGLLFSTGDGVPQDLVTAHKWFNLAAMNGVKEAREIRSEISLDMSAQEISKAQKMAREWIMGR</sequence>